<dbReference type="PANTHER" id="PTHR34387">
    <property type="entry name" value="SLR1258 PROTEIN"/>
    <property type="match status" value="1"/>
</dbReference>
<accession>A0B9P6</accession>
<evidence type="ECO:0000313" key="2">
    <source>
        <dbReference type="Proteomes" id="UP000000674"/>
    </source>
</evidence>
<name>A0B9P6_METTP</name>
<dbReference type="GO" id="GO:0006974">
    <property type="term" value="P:DNA damage response"/>
    <property type="evidence" value="ECO:0007669"/>
    <property type="project" value="TreeGrafter"/>
</dbReference>
<organism evidence="1 2">
    <name type="scientific">Methanothrix thermoacetophila (strain DSM 6194 / JCM 14653 / NBRC 101360 / PT)</name>
    <name type="common">Methanosaeta thermophila</name>
    <dbReference type="NCBI Taxonomy" id="349307"/>
    <lineage>
        <taxon>Archaea</taxon>
        <taxon>Methanobacteriati</taxon>
        <taxon>Methanobacteriota</taxon>
        <taxon>Stenosarchaea group</taxon>
        <taxon>Methanomicrobia</taxon>
        <taxon>Methanotrichales</taxon>
        <taxon>Methanotrichaceae</taxon>
        <taxon>Methanothrix</taxon>
    </lineage>
</organism>
<evidence type="ECO:0000313" key="1">
    <source>
        <dbReference type="EMBL" id="ABK15420.1"/>
    </source>
</evidence>
<proteinExistence type="predicted"/>
<sequence length="233" mass="24269">MDLKSVAVLMLVCLSAASIASAADVPTITVVGEGSVTVPADVVYVSVSASSDNENVTEAYAESSEKLNDTLDAIKNACTENCEILQGYSTGIQSTKVCSRGASNESICVNQTIVTVSASIRLQNPDQRTIESIKQTAESTGAYAAVTGYALSDATAAKNEARKKAVENARATAEAMVSAAGGRLGKIVDITESPLYLWDIPFGIFGPSVEPSTTEPGMVEVKTTVLVTYEIVS</sequence>
<dbReference type="Proteomes" id="UP000000674">
    <property type="component" value="Chromosome"/>
</dbReference>
<dbReference type="KEGG" id="mtp:Mthe_1653"/>
<gene>
    <name evidence="1" type="ordered locus">Mthe_1653</name>
</gene>
<dbReference type="HOGENOM" id="CLU_1127091_0_0_2"/>
<dbReference type="RefSeq" id="WP_011696798.1">
    <property type="nucleotide sequence ID" value="NC_008553.1"/>
</dbReference>
<reference evidence="1 2" key="1">
    <citation type="submission" date="2006-10" db="EMBL/GenBank/DDBJ databases">
        <title>Complete sequence of Methanosaeta thermophila PT.</title>
        <authorList>
            <consortium name="US DOE Joint Genome Institute"/>
            <person name="Copeland A."/>
            <person name="Lucas S."/>
            <person name="Lapidus A."/>
            <person name="Barry K."/>
            <person name="Detter J.C."/>
            <person name="Glavina del Rio T."/>
            <person name="Hammon N."/>
            <person name="Israni S."/>
            <person name="Pitluck S."/>
            <person name="Chain P."/>
            <person name="Malfatti S."/>
            <person name="Shin M."/>
            <person name="Vergez L."/>
            <person name="Schmutz J."/>
            <person name="Larimer F."/>
            <person name="Land M."/>
            <person name="Hauser L."/>
            <person name="Kyrpides N."/>
            <person name="Kim E."/>
            <person name="Smith K.S."/>
            <person name="Ingram-Smith C."/>
            <person name="Richardson P."/>
        </authorList>
    </citation>
    <scope>NUCLEOTIDE SEQUENCE [LARGE SCALE GENOMIC DNA]</scope>
    <source>
        <strain evidence="2">DSM 6194 / JCM 14653 / NBRC 101360 / PT</strain>
    </source>
</reference>
<dbReference type="InterPro" id="IPR052022">
    <property type="entry name" value="26kDa_periplasmic_antigen"/>
</dbReference>
<dbReference type="GeneID" id="4462649"/>
<dbReference type="STRING" id="349307.Mthe_1653"/>
<evidence type="ECO:0008006" key="3">
    <source>
        <dbReference type="Google" id="ProtNLM"/>
    </source>
</evidence>
<dbReference type="Gene3D" id="3.30.70.2970">
    <property type="entry name" value="Protein of unknown function (DUF541), domain 2"/>
    <property type="match status" value="1"/>
</dbReference>
<dbReference type="AlphaFoldDB" id="A0B9P6"/>
<dbReference type="InterPro" id="IPR007497">
    <property type="entry name" value="SIMPL/DUF541"/>
</dbReference>
<dbReference type="Pfam" id="PF04402">
    <property type="entry name" value="SIMPL"/>
    <property type="match status" value="1"/>
</dbReference>
<dbReference type="Gene3D" id="3.30.110.170">
    <property type="entry name" value="Protein of unknown function (DUF541), domain 1"/>
    <property type="match status" value="1"/>
</dbReference>
<dbReference type="PANTHER" id="PTHR34387:SF1">
    <property type="entry name" value="PERIPLASMIC IMMUNOGENIC PROTEIN"/>
    <property type="match status" value="1"/>
</dbReference>
<dbReference type="EMBL" id="CP000477">
    <property type="protein sequence ID" value="ABK15420.1"/>
    <property type="molecule type" value="Genomic_DNA"/>
</dbReference>
<protein>
    <recommendedName>
        <fullName evidence="3">Outer membrane protein</fullName>
    </recommendedName>
</protein>
<keyword evidence="2" id="KW-1185">Reference proteome</keyword>